<feature type="transmembrane region" description="Helical" evidence="2">
    <location>
        <begin position="125"/>
        <end position="146"/>
    </location>
</feature>
<evidence type="ECO:0000256" key="2">
    <source>
        <dbReference type="SAM" id="Phobius"/>
    </source>
</evidence>
<dbReference type="EMBL" id="CP006734">
    <property type="protein sequence ID" value="AGW42177.1"/>
    <property type="molecule type" value="Genomic_DNA"/>
</dbReference>
<feature type="compositionally biased region" description="Basic and acidic residues" evidence="1">
    <location>
        <begin position="1"/>
        <end position="12"/>
    </location>
</feature>
<feature type="region of interest" description="Disordered" evidence="1">
    <location>
        <begin position="1"/>
        <end position="44"/>
    </location>
</feature>
<reference evidence="3 4" key="1">
    <citation type="journal article" date="2013" name="Genome Announc.">
        <title>Complete Genome Sequence of Leifsonia xyli subsp. cynodontis Strain DSM46306, a Gram-Positive Bacterial Pathogen of Grasses.</title>
        <authorList>
            <person name="Monteiro-Vitorello C.B."/>
            <person name="Zerillo M.M."/>
            <person name="Van Sluys M.A."/>
            <person name="Camargo L.E."/>
            <person name="Kitajima J.P."/>
        </authorList>
    </citation>
    <scope>NUCLEOTIDE SEQUENCE [LARGE SCALE GENOMIC DNA]</scope>
    <source>
        <strain evidence="3 4">DSM 46306</strain>
    </source>
</reference>
<dbReference type="STRING" id="1389489.O159_22050"/>
<keyword evidence="2" id="KW-0472">Membrane</keyword>
<gene>
    <name evidence="3" type="ORF">O159_22050</name>
</gene>
<sequence length="413" mass="42674">MLDTLLAKDPEARPSASEAARTARRLATAHSALPALEPADDLPEPVEVERPATMLRGELLRPDEPAAATASTLSGERPDLGEAGQRTVVRALARPLVPSTPTAEAGESPPSQRGRLPEWLTKRTVALGAAGIVLLIGLGAGAVLLFPGGSEKAEPVASDSAVTANQQDQARPTGLSTARSAAYDPASKRIVMEIVYSAQKSDLSGELLEVLPALGTKTCPPVAWTGATATRHAASTTGMTVSCGWRLADVRVPRDGRTTVKASLPGTVADAAALHAWLDEAATATNTAVSDPQVRGTAYPAQRLKGISVTTPARTVSQSPLPITLLPVWPSGTDTLNPLYQSPSAGSPSQLLQDIAGGESNVRFSDSCGGAVAVSSDGLTMTALSITPECRLRASVGNFTDLESTPFSVTTRD</sequence>
<dbReference type="HOGENOM" id="CLU_665326_0_0_11"/>
<dbReference type="KEGG" id="lxy:O159_22050"/>
<dbReference type="eggNOG" id="COG0515">
    <property type="taxonomic scope" value="Bacteria"/>
</dbReference>
<name>U3PBR3_LEIXC</name>
<feature type="region of interest" description="Disordered" evidence="1">
    <location>
        <begin position="94"/>
        <end position="117"/>
    </location>
</feature>
<keyword evidence="2" id="KW-0812">Transmembrane</keyword>
<dbReference type="RefSeq" id="WP_021755675.1">
    <property type="nucleotide sequence ID" value="NC_022438.1"/>
</dbReference>
<feature type="compositionally biased region" description="Low complexity" evidence="1">
    <location>
        <begin position="13"/>
        <end position="33"/>
    </location>
</feature>
<protein>
    <submittedName>
        <fullName evidence="3">Uncharacterized protein</fullName>
    </submittedName>
</protein>
<evidence type="ECO:0000256" key="1">
    <source>
        <dbReference type="SAM" id="MobiDB-lite"/>
    </source>
</evidence>
<dbReference type="Proteomes" id="UP000016743">
    <property type="component" value="Chromosome"/>
</dbReference>
<evidence type="ECO:0000313" key="4">
    <source>
        <dbReference type="Proteomes" id="UP000016743"/>
    </source>
</evidence>
<keyword evidence="4" id="KW-1185">Reference proteome</keyword>
<feature type="region of interest" description="Disordered" evidence="1">
    <location>
        <begin position="57"/>
        <end position="81"/>
    </location>
</feature>
<dbReference type="PATRIC" id="fig|1389489.3.peg.2108"/>
<dbReference type="AlphaFoldDB" id="U3PBR3"/>
<keyword evidence="2" id="KW-1133">Transmembrane helix</keyword>
<organism evidence="3 4">
    <name type="scientific">Leifsonia xyli subsp. cynodontis DSM 46306</name>
    <dbReference type="NCBI Taxonomy" id="1389489"/>
    <lineage>
        <taxon>Bacteria</taxon>
        <taxon>Bacillati</taxon>
        <taxon>Actinomycetota</taxon>
        <taxon>Actinomycetes</taxon>
        <taxon>Micrococcales</taxon>
        <taxon>Microbacteriaceae</taxon>
        <taxon>Leifsonia</taxon>
    </lineage>
</organism>
<evidence type="ECO:0000313" key="3">
    <source>
        <dbReference type="EMBL" id="AGW42177.1"/>
    </source>
</evidence>
<proteinExistence type="predicted"/>
<accession>U3PBR3</accession>